<dbReference type="Pfam" id="PF20256">
    <property type="entry name" value="MoCoBD_2"/>
    <property type="match status" value="1"/>
</dbReference>
<dbReference type="AlphaFoldDB" id="I2Q4E9"/>
<organism evidence="6">
    <name type="scientific">Desulfovibrio sp. U5L</name>
    <dbReference type="NCBI Taxonomy" id="596152"/>
    <lineage>
        <taxon>Bacteria</taxon>
        <taxon>Pseudomonadati</taxon>
        <taxon>Thermodesulfobacteriota</taxon>
        <taxon>Desulfovibrionia</taxon>
        <taxon>Desulfovibrionales</taxon>
        <taxon>Desulfovibrionaceae</taxon>
        <taxon>Desulfovibrio</taxon>
    </lineage>
</organism>
<feature type="transmembrane region" description="Helical" evidence="4">
    <location>
        <begin position="361"/>
        <end position="382"/>
    </location>
</feature>
<proteinExistence type="predicted"/>
<dbReference type="STRING" id="596152.DesU5LDRAFT_3015"/>
<dbReference type="SUPFAM" id="SSF103473">
    <property type="entry name" value="MFS general substrate transporter"/>
    <property type="match status" value="1"/>
</dbReference>
<dbReference type="eggNOG" id="COG1529">
    <property type="taxonomic scope" value="Bacteria"/>
</dbReference>
<evidence type="ECO:0000256" key="3">
    <source>
        <dbReference type="ARBA" id="ARBA00023136"/>
    </source>
</evidence>
<dbReference type="Gene3D" id="3.30.365.10">
    <property type="entry name" value="Aldehyde oxidase/xanthine dehydrogenase, molybdopterin binding domain"/>
    <property type="match status" value="1"/>
</dbReference>
<dbReference type="PANTHER" id="PTHR23531">
    <property type="entry name" value="QUINOLENE RESISTANCE PROTEIN NORA"/>
    <property type="match status" value="1"/>
</dbReference>
<keyword evidence="1 4" id="KW-0812">Transmembrane</keyword>
<name>I2Q4E9_9BACT</name>
<dbReference type="GO" id="GO:0022857">
    <property type="term" value="F:transmembrane transporter activity"/>
    <property type="evidence" value="ECO:0007669"/>
    <property type="project" value="InterPro"/>
</dbReference>
<dbReference type="InterPro" id="IPR020846">
    <property type="entry name" value="MFS_dom"/>
</dbReference>
<dbReference type="InterPro" id="IPR011701">
    <property type="entry name" value="MFS"/>
</dbReference>
<dbReference type="eggNOG" id="COG2814">
    <property type="taxonomic scope" value="Bacteria"/>
</dbReference>
<dbReference type="InterPro" id="IPR036259">
    <property type="entry name" value="MFS_trans_sf"/>
</dbReference>
<keyword evidence="2 4" id="KW-1133">Transmembrane helix</keyword>
<reference evidence="6" key="1">
    <citation type="submission" date="2011-11" db="EMBL/GenBank/DDBJ databases">
        <title>Improved High-Quality Draft sequence of Desulfovibrio sp. U5L.</title>
        <authorList>
            <consortium name="US DOE Joint Genome Institute"/>
            <person name="Lucas S."/>
            <person name="Han J."/>
            <person name="Lapidus A."/>
            <person name="Cheng J.-F."/>
            <person name="Goodwin L."/>
            <person name="Pitluck S."/>
            <person name="Peters L."/>
            <person name="Ovchinnikova G."/>
            <person name="Held B."/>
            <person name="Detter J.C."/>
            <person name="Han C."/>
            <person name="Tapia R."/>
            <person name="Land M."/>
            <person name="Hauser L."/>
            <person name="Kyrpides N."/>
            <person name="Ivanova N."/>
            <person name="Pagani I."/>
            <person name="Gabster J."/>
            <person name="Walker C."/>
            <person name="Stolyar S."/>
            <person name="Stahl D."/>
            <person name="Arkin A."/>
            <person name="Dehal P."/>
            <person name="Hazen T."/>
            <person name="Woyke T."/>
        </authorList>
    </citation>
    <scope>NUCLEOTIDE SEQUENCE [LARGE SCALE GENOMIC DNA]</scope>
    <source>
        <strain evidence="6">U5L</strain>
    </source>
</reference>
<protein>
    <submittedName>
        <fullName evidence="6">Aerobic-type carbon monoxide dehydrogenase, large subunit CoxL/CutL-like protein</fullName>
    </submittedName>
</protein>
<dbReference type="Gene3D" id="1.20.1250.20">
    <property type="entry name" value="MFS general substrate transporter like domains"/>
    <property type="match status" value="1"/>
</dbReference>
<dbReference type="InterPro" id="IPR037165">
    <property type="entry name" value="AldOxase/xan_DH_Mopterin-bd_sf"/>
</dbReference>
<dbReference type="InterPro" id="IPR046867">
    <property type="entry name" value="AldOxase/xan_DH_MoCoBD2"/>
</dbReference>
<sequence>MERLITLDVNGQQRRVDVMPNETLAQTLRDKLRLAEVEVDTETGMYRIVDFHVQADAGRVVHPRAFAGQVFGRSMLGIGHATSQKWFYDKRYGLPVAKRFYQTRPPTILSIPEKFSWEAVGIPDPQTPVGARGIGEPPTAGALAAVLCALADALGDNAFLRAPVMADTVLAALEPEARLPVGGLAANVRTRKPRHKNGRRLSWRSYATACHPLPSTSRQASRTPWPWPDASARTLGYADRGWDGTWLAFTMLSIAFMVARAFFGHLPDKFGGARVALTCVMFEGLGLVLLWLAPGPALALAGVTLTGLGYSLVYPALGVEAIRRSPAEAHGLAMGTYTAFYDLTMGIGTPILGYVANRAGLQAVFLISALAAFCSAPIAWWLMTTPTLPLRVDHV</sequence>
<evidence type="ECO:0000256" key="4">
    <source>
        <dbReference type="SAM" id="Phobius"/>
    </source>
</evidence>
<dbReference type="PROSITE" id="PS50850">
    <property type="entry name" value="MFS"/>
    <property type="match status" value="1"/>
</dbReference>
<accession>I2Q4E9</accession>
<keyword evidence="3 4" id="KW-0472">Membrane</keyword>
<feature type="transmembrane region" description="Helical" evidence="4">
    <location>
        <begin position="275"/>
        <end position="293"/>
    </location>
</feature>
<dbReference type="HOGENOM" id="CLU_697812_0_0_7"/>
<evidence type="ECO:0000256" key="1">
    <source>
        <dbReference type="ARBA" id="ARBA00022692"/>
    </source>
</evidence>
<dbReference type="PANTHER" id="PTHR23531:SF1">
    <property type="entry name" value="QUINOLENE RESISTANCE PROTEIN NORA"/>
    <property type="match status" value="1"/>
</dbReference>
<feature type="transmembrane region" description="Helical" evidence="4">
    <location>
        <begin position="331"/>
        <end position="355"/>
    </location>
</feature>
<gene>
    <name evidence="6" type="ORF">DesU5LDRAFT_3015</name>
</gene>
<feature type="transmembrane region" description="Helical" evidence="4">
    <location>
        <begin position="299"/>
        <end position="319"/>
    </location>
</feature>
<dbReference type="Pfam" id="PF07690">
    <property type="entry name" value="MFS_1"/>
    <property type="match status" value="1"/>
</dbReference>
<evidence type="ECO:0000259" key="5">
    <source>
        <dbReference type="PROSITE" id="PS50850"/>
    </source>
</evidence>
<dbReference type="GO" id="GO:0016491">
    <property type="term" value="F:oxidoreductase activity"/>
    <property type="evidence" value="ECO:0007669"/>
    <property type="project" value="InterPro"/>
</dbReference>
<dbReference type="InterPro" id="IPR052714">
    <property type="entry name" value="MFS_Exporter"/>
</dbReference>
<evidence type="ECO:0000313" key="6">
    <source>
        <dbReference type="EMBL" id="EIG54655.1"/>
    </source>
</evidence>
<feature type="transmembrane region" description="Helical" evidence="4">
    <location>
        <begin position="244"/>
        <end position="263"/>
    </location>
</feature>
<evidence type="ECO:0000256" key="2">
    <source>
        <dbReference type="ARBA" id="ARBA00022989"/>
    </source>
</evidence>
<dbReference type="EMBL" id="JH600068">
    <property type="protein sequence ID" value="EIG54655.1"/>
    <property type="molecule type" value="Genomic_DNA"/>
</dbReference>
<dbReference type="SUPFAM" id="SSF56003">
    <property type="entry name" value="Molybdenum cofactor-binding domain"/>
    <property type="match status" value="1"/>
</dbReference>
<feature type="domain" description="Major facilitator superfamily (MFS) profile" evidence="5">
    <location>
        <begin position="141"/>
        <end position="395"/>
    </location>
</feature>